<feature type="compositionally biased region" description="Pro residues" evidence="1">
    <location>
        <begin position="102"/>
        <end position="113"/>
    </location>
</feature>
<evidence type="ECO:0000313" key="3">
    <source>
        <dbReference type="EMBL" id="MBW47461.1"/>
    </source>
</evidence>
<feature type="chain" id="PRO_5014947643" evidence="2">
    <location>
        <begin position="31"/>
        <end position="113"/>
    </location>
</feature>
<keyword evidence="2" id="KW-0732">Signal</keyword>
<dbReference type="AlphaFoldDB" id="A0A2M4B350"/>
<accession>A0A2M4B350</accession>
<feature type="compositionally biased region" description="Pro residues" evidence="1">
    <location>
        <begin position="82"/>
        <end position="92"/>
    </location>
</feature>
<feature type="signal peptide" evidence="2">
    <location>
        <begin position="1"/>
        <end position="30"/>
    </location>
</feature>
<proteinExistence type="predicted"/>
<protein>
    <submittedName>
        <fullName evidence="3">Putative secreted protein</fullName>
    </submittedName>
</protein>
<reference evidence="3" key="1">
    <citation type="submission" date="2018-01" db="EMBL/GenBank/DDBJ databases">
        <title>An insight into the sialome of Amazonian anophelines.</title>
        <authorList>
            <person name="Ribeiro J.M."/>
            <person name="Scarpassa V."/>
            <person name="Calvo E."/>
        </authorList>
    </citation>
    <scope>NUCLEOTIDE SEQUENCE</scope>
    <source>
        <tissue evidence="3">Salivary glands</tissue>
    </source>
</reference>
<organism evidence="3">
    <name type="scientific">Anopheles triannulatus</name>
    <dbReference type="NCBI Taxonomy" id="58253"/>
    <lineage>
        <taxon>Eukaryota</taxon>
        <taxon>Metazoa</taxon>
        <taxon>Ecdysozoa</taxon>
        <taxon>Arthropoda</taxon>
        <taxon>Hexapoda</taxon>
        <taxon>Insecta</taxon>
        <taxon>Pterygota</taxon>
        <taxon>Neoptera</taxon>
        <taxon>Endopterygota</taxon>
        <taxon>Diptera</taxon>
        <taxon>Nematocera</taxon>
        <taxon>Culicoidea</taxon>
        <taxon>Culicidae</taxon>
        <taxon>Anophelinae</taxon>
        <taxon>Anopheles</taxon>
    </lineage>
</organism>
<name>A0A2M4B350_9DIPT</name>
<evidence type="ECO:0000256" key="2">
    <source>
        <dbReference type="SAM" id="SignalP"/>
    </source>
</evidence>
<feature type="region of interest" description="Disordered" evidence="1">
    <location>
        <begin position="65"/>
        <end position="113"/>
    </location>
</feature>
<dbReference type="EMBL" id="GGFK01014140">
    <property type="protein sequence ID" value="MBW47461.1"/>
    <property type="molecule type" value="Transcribed_RNA"/>
</dbReference>
<evidence type="ECO:0000256" key="1">
    <source>
        <dbReference type="SAM" id="MobiDB-lite"/>
    </source>
</evidence>
<sequence length="113" mass="11802">MRVRSNAHTRVLLSLTSSLTDLSWLGGVAGDACLSRSGRTLLVRWPGVPRLLFSPERFRLMSVPSPWASSSSGVGGSGRLGGPPPTPTPLLLPPLGGDRTLAPPPPPGVLDED</sequence>